<evidence type="ECO:0000256" key="1">
    <source>
        <dbReference type="SAM" id="MobiDB-lite"/>
    </source>
</evidence>
<reference evidence="2 3" key="1">
    <citation type="submission" date="2015-11" db="EMBL/GenBank/DDBJ databases">
        <title>Genomic analysis of 38 Legionella species identifies large and diverse effector repertoires.</title>
        <authorList>
            <person name="Burstein D."/>
            <person name="Amaro F."/>
            <person name="Zusman T."/>
            <person name="Lifshitz Z."/>
            <person name="Cohen O."/>
            <person name="Gilbert J.A."/>
            <person name="Pupko T."/>
            <person name="Shuman H.A."/>
            <person name="Segal G."/>
        </authorList>
    </citation>
    <scope>NUCLEOTIDE SEQUENCE [LARGE SCALE GENOMIC DNA]</scope>
    <source>
        <strain evidence="2 3">ATCC 49506</strain>
    </source>
</reference>
<dbReference type="Proteomes" id="UP000054725">
    <property type="component" value="Unassembled WGS sequence"/>
</dbReference>
<evidence type="ECO:0000313" key="3">
    <source>
        <dbReference type="Proteomes" id="UP000054725"/>
    </source>
</evidence>
<organism evidence="2 3">
    <name type="scientific">Legionella nautarum</name>
    <dbReference type="NCBI Taxonomy" id="45070"/>
    <lineage>
        <taxon>Bacteria</taxon>
        <taxon>Pseudomonadati</taxon>
        <taxon>Pseudomonadota</taxon>
        <taxon>Gammaproteobacteria</taxon>
        <taxon>Legionellales</taxon>
        <taxon>Legionellaceae</taxon>
        <taxon>Legionella</taxon>
    </lineage>
</organism>
<comment type="caution">
    <text evidence="2">The sequence shown here is derived from an EMBL/GenBank/DDBJ whole genome shotgun (WGS) entry which is preliminary data.</text>
</comment>
<protein>
    <submittedName>
        <fullName evidence="2">Uncharacterized protein</fullName>
    </submittedName>
</protein>
<dbReference type="Gene3D" id="1.25.40.20">
    <property type="entry name" value="Ankyrin repeat-containing domain"/>
    <property type="match status" value="1"/>
</dbReference>
<proteinExistence type="predicted"/>
<evidence type="ECO:0000313" key="2">
    <source>
        <dbReference type="EMBL" id="KTD39144.1"/>
    </source>
</evidence>
<accession>A0A0W0X3S8</accession>
<dbReference type="InterPro" id="IPR002110">
    <property type="entry name" value="Ankyrin_rpt"/>
</dbReference>
<dbReference type="EMBL" id="LNYO01000002">
    <property type="protein sequence ID" value="KTD39144.1"/>
    <property type="molecule type" value="Genomic_DNA"/>
</dbReference>
<sequence length="241" mass="27719">MRSKKEKSAQGSANDSAQDNSTQNQKSNSFTQQPPMIRYALKNHLKRMQEYLRKKGKIALEEREKETNGSAFHLAAYQGHLDILKYLVRFAGKQHLLEVNKEGSSVLDIALDSRRPSARVVIYLLFDIKVPFSQKTLALLKKKKGTFVQEIEKTFSEPEKTFYLQQMNKLLDLAGQPDWRESRRANFAKPPSLFQLAARSSFFLKDLKGKMQILPVDVQEKMTDQILLECEEDLLGKLILK</sequence>
<dbReference type="SUPFAM" id="SSF48403">
    <property type="entry name" value="Ankyrin repeat"/>
    <property type="match status" value="1"/>
</dbReference>
<dbReference type="PATRIC" id="fig|45070.6.peg.221"/>
<dbReference type="InterPro" id="IPR036770">
    <property type="entry name" value="Ankyrin_rpt-contain_sf"/>
</dbReference>
<dbReference type="Pfam" id="PF12796">
    <property type="entry name" value="Ank_2"/>
    <property type="match status" value="1"/>
</dbReference>
<feature type="region of interest" description="Disordered" evidence="1">
    <location>
        <begin position="1"/>
        <end position="34"/>
    </location>
</feature>
<dbReference type="AlphaFoldDB" id="A0A0W0X3S8"/>
<name>A0A0W0X3S8_9GAMM</name>
<keyword evidence="3" id="KW-1185">Reference proteome</keyword>
<feature type="compositionally biased region" description="Polar residues" evidence="1">
    <location>
        <begin position="9"/>
        <end position="34"/>
    </location>
</feature>
<gene>
    <name evidence="2" type="ORF">Lnau_0213</name>
</gene>